<organism evidence="3 4">
    <name type="scientific">Segatella buccae</name>
    <dbReference type="NCBI Taxonomy" id="28126"/>
    <lineage>
        <taxon>Bacteria</taxon>
        <taxon>Pseudomonadati</taxon>
        <taxon>Bacteroidota</taxon>
        <taxon>Bacteroidia</taxon>
        <taxon>Bacteroidales</taxon>
        <taxon>Prevotellaceae</taxon>
        <taxon>Segatella</taxon>
    </lineage>
</organism>
<dbReference type="AlphaFoldDB" id="A0AAQ1UGK6"/>
<name>A0AAQ1UGK6_9BACT</name>
<dbReference type="Gene3D" id="3.40.50.2000">
    <property type="entry name" value="Glycogen Phosphorylase B"/>
    <property type="match status" value="2"/>
</dbReference>
<keyword evidence="3" id="KW-0808">Transferase</keyword>
<dbReference type="Pfam" id="PF00534">
    <property type="entry name" value="Glycos_transf_1"/>
    <property type="match status" value="1"/>
</dbReference>
<dbReference type="GO" id="GO:0103011">
    <property type="term" value="F:mannosylfructose-phosphate synthase activity"/>
    <property type="evidence" value="ECO:0007669"/>
    <property type="project" value="UniProtKB-EC"/>
</dbReference>
<dbReference type="PANTHER" id="PTHR12526:SF627">
    <property type="entry name" value="D-RHAMNOSYLTRANSFERASE WBPZ"/>
    <property type="match status" value="1"/>
</dbReference>
<protein>
    <submittedName>
        <fullName evidence="3">Mannosylfructose-phosphate synthase</fullName>
        <ecNumber evidence="3">2.4.1.246</ecNumber>
    </submittedName>
</protein>
<dbReference type="Pfam" id="PF13439">
    <property type="entry name" value="Glyco_transf_4"/>
    <property type="match status" value="1"/>
</dbReference>
<accession>A0AAQ1UGK6</accession>
<dbReference type="InterPro" id="IPR028098">
    <property type="entry name" value="Glyco_trans_4-like_N"/>
</dbReference>
<dbReference type="InterPro" id="IPR001296">
    <property type="entry name" value="Glyco_trans_1"/>
</dbReference>
<reference evidence="3 4" key="1">
    <citation type="submission" date="2018-06" db="EMBL/GenBank/DDBJ databases">
        <authorList>
            <consortium name="Pathogen Informatics"/>
            <person name="Doyle S."/>
        </authorList>
    </citation>
    <scope>NUCLEOTIDE SEQUENCE [LARGE SCALE GENOMIC DNA]</scope>
    <source>
        <strain evidence="3 4">NCTC13063</strain>
    </source>
</reference>
<sequence>MGGVEKVMFDLVRGLSQQGVDCDMLCANGEIGESSYIVKLNEKAKIYCERRLLKICATVICPSMVLRLRHMCKYYDIIHIHHPDPMAALALIFSGYKGKVILHWHSDILKQRLLLKFFLPLQNWLVNRADVIIGTTPVYVACSPYLTQVQTKCTYLPIGIDPLQWDDKKVEKIRNDYKGKKIIFSLGRLVHYKGFEYLIDAAKYIDDDNIILIGGGGELQKKLQKKISACGLQDKVVLLGRIPNECVSSYFKACDLYCLSSIQKTEAFAIVQIEAMSCGKPIVATEILGSGVSWVNADGVSGINVKPKSGYALSKAINRILKDESLYEKLSMGASFRFKTIFQKQAMIEKCMDIYRLCFS</sequence>
<evidence type="ECO:0000259" key="2">
    <source>
        <dbReference type="Pfam" id="PF13439"/>
    </source>
</evidence>
<dbReference type="EMBL" id="UGTJ01000001">
    <property type="protein sequence ID" value="SUB79651.1"/>
    <property type="molecule type" value="Genomic_DNA"/>
</dbReference>
<evidence type="ECO:0000313" key="3">
    <source>
        <dbReference type="EMBL" id="SUB79651.1"/>
    </source>
</evidence>
<feature type="domain" description="Glycosyl transferase family 1" evidence="1">
    <location>
        <begin position="171"/>
        <end position="331"/>
    </location>
</feature>
<feature type="domain" description="Glycosyltransferase subfamily 4-like N-terminal" evidence="2">
    <location>
        <begin position="1"/>
        <end position="137"/>
    </location>
</feature>
<evidence type="ECO:0000313" key="4">
    <source>
        <dbReference type="Proteomes" id="UP000255283"/>
    </source>
</evidence>
<dbReference type="SUPFAM" id="SSF53756">
    <property type="entry name" value="UDP-Glycosyltransferase/glycogen phosphorylase"/>
    <property type="match status" value="1"/>
</dbReference>
<dbReference type="EC" id="2.4.1.246" evidence="3"/>
<proteinExistence type="predicted"/>
<keyword evidence="3" id="KW-0328">Glycosyltransferase</keyword>
<gene>
    <name evidence="3" type="primary">mfpsA</name>
    <name evidence="3" type="ORF">NCTC13063_00920</name>
</gene>
<comment type="caution">
    <text evidence="3">The sequence shown here is derived from an EMBL/GenBank/DDBJ whole genome shotgun (WGS) entry which is preliminary data.</text>
</comment>
<evidence type="ECO:0000259" key="1">
    <source>
        <dbReference type="Pfam" id="PF00534"/>
    </source>
</evidence>
<dbReference type="PANTHER" id="PTHR12526">
    <property type="entry name" value="GLYCOSYLTRANSFERASE"/>
    <property type="match status" value="1"/>
</dbReference>
<dbReference type="Proteomes" id="UP000255283">
    <property type="component" value="Unassembled WGS sequence"/>
</dbReference>